<evidence type="ECO:0000313" key="2">
    <source>
        <dbReference type="WBParaSite" id="nRc.2.0.1.t14018-RA"/>
    </source>
</evidence>
<evidence type="ECO:0000313" key="1">
    <source>
        <dbReference type="Proteomes" id="UP000887565"/>
    </source>
</evidence>
<reference evidence="2" key="1">
    <citation type="submission" date="2022-11" db="UniProtKB">
        <authorList>
            <consortium name="WormBaseParasite"/>
        </authorList>
    </citation>
    <scope>IDENTIFICATION</scope>
</reference>
<dbReference type="AlphaFoldDB" id="A0A915IKS7"/>
<organism evidence="1 2">
    <name type="scientific">Romanomermis culicivorax</name>
    <name type="common">Nematode worm</name>
    <dbReference type="NCBI Taxonomy" id="13658"/>
    <lineage>
        <taxon>Eukaryota</taxon>
        <taxon>Metazoa</taxon>
        <taxon>Ecdysozoa</taxon>
        <taxon>Nematoda</taxon>
        <taxon>Enoplea</taxon>
        <taxon>Dorylaimia</taxon>
        <taxon>Mermithida</taxon>
        <taxon>Mermithoidea</taxon>
        <taxon>Mermithidae</taxon>
        <taxon>Romanomermis</taxon>
    </lineage>
</organism>
<protein>
    <submittedName>
        <fullName evidence="2">Uncharacterized protein</fullName>
    </submittedName>
</protein>
<name>A0A915IKS7_ROMCU</name>
<keyword evidence="1" id="KW-1185">Reference proteome</keyword>
<dbReference type="Proteomes" id="UP000887565">
    <property type="component" value="Unplaced"/>
</dbReference>
<proteinExistence type="predicted"/>
<accession>A0A915IKS7</accession>
<dbReference type="WBParaSite" id="nRc.2.0.1.t14018-RA">
    <property type="protein sequence ID" value="nRc.2.0.1.t14018-RA"/>
    <property type="gene ID" value="nRc.2.0.1.g14018"/>
</dbReference>
<sequence>MSFTSFTGATGDELQLTGDGQQTSIKFKNLLVVDAVDFGMIIQILNPFEELWSKIRQLREWDDDFCHGKRFFGPKDQFKGPAAIVQINWGILRPMYTSRIAKTTHLKLNLRISR</sequence>